<evidence type="ECO:0000259" key="1">
    <source>
        <dbReference type="Pfam" id="PF07883"/>
    </source>
</evidence>
<dbReference type="Proteomes" id="UP000199519">
    <property type="component" value="Unassembled WGS sequence"/>
</dbReference>
<dbReference type="EMBL" id="FOHG01000049">
    <property type="protein sequence ID" value="SET24795.1"/>
    <property type="molecule type" value="Genomic_DNA"/>
</dbReference>
<proteinExistence type="predicted"/>
<gene>
    <name evidence="2" type="ORF">SAMN04488598_1515</name>
    <name evidence="3" type="ORF">SAMN04515652_1495</name>
</gene>
<protein>
    <submittedName>
        <fullName evidence="3">Mannose-6-phosphate isomerase, cupin superfamily</fullName>
    </submittedName>
</protein>
<dbReference type="InterPro" id="IPR013096">
    <property type="entry name" value="Cupin_2"/>
</dbReference>
<evidence type="ECO:0000313" key="3">
    <source>
        <dbReference type="EMBL" id="SET24795.1"/>
    </source>
</evidence>
<dbReference type="SUPFAM" id="SSF51182">
    <property type="entry name" value="RmlC-like cupins"/>
    <property type="match status" value="1"/>
</dbReference>
<dbReference type="InterPro" id="IPR052044">
    <property type="entry name" value="PKS_Associated_Protein"/>
</dbReference>
<dbReference type="PANTHER" id="PTHR36114:SF1">
    <property type="entry name" value="16.7 KDA PROTEIN IN WHIE LOCUS"/>
    <property type="match status" value="1"/>
</dbReference>
<reference evidence="4 5" key="1">
    <citation type="submission" date="2016-10" db="EMBL/GenBank/DDBJ databases">
        <authorList>
            <person name="Varghese N."/>
            <person name="Submissions S."/>
        </authorList>
    </citation>
    <scope>NUCLEOTIDE SEQUENCE [LARGE SCALE GENOMIC DNA]</scope>
    <source>
        <strain evidence="2 5">WG2</strain>
        <strain evidence="3 4">WG5</strain>
    </source>
</reference>
<dbReference type="Gene3D" id="2.60.120.10">
    <property type="entry name" value="Jelly Rolls"/>
    <property type="match status" value="1"/>
</dbReference>
<name>A0A1I0CZM4_9FIRM</name>
<evidence type="ECO:0000313" key="5">
    <source>
        <dbReference type="Proteomes" id="UP000199519"/>
    </source>
</evidence>
<feature type="domain" description="Cupin type-2" evidence="1">
    <location>
        <begin position="35"/>
        <end position="96"/>
    </location>
</feature>
<dbReference type="EMBL" id="FNBJ01000051">
    <property type="protein sequence ID" value="SDG14224.1"/>
    <property type="molecule type" value="Genomic_DNA"/>
</dbReference>
<keyword evidence="3" id="KW-0413">Isomerase</keyword>
<dbReference type="Pfam" id="PF07883">
    <property type="entry name" value="Cupin_2"/>
    <property type="match status" value="1"/>
</dbReference>
<sequence length="119" mass="13838">MNRINLNEKFNLIKKHWDPKIIGGVNNMHVKIAKVKGEFDWHMHKNEDEMFQVIKGKLLLKFRDGEQLLKEGEIIIVPKGIEHKPVAEKEAQILMIEKKGTLNTGNVETEKTVDDPEWI</sequence>
<organism evidence="3 4">
    <name type="scientific">Halanaerobium congolense</name>
    <dbReference type="NCBI Taxonomy" id="54121"/>
    <lineage>
        <taxon>Bacteria</taxon>
        <taxon>Bacillati</taxon>
        <taxon>Bacillota</taxon>
        <taxon>Clostridia</taxon>
        <taxon>Halanaerobiales</taxon>
        <taxon>Halanaerobiaceae</taxon>
        <taxon>Halanaerobium</taxon>
    </lineage>
</organism>
<dbReference type="InterPro" id="IPR011051">
    <property type="entry name" value="RmlC_Cupin_sf"/>
</dbReference>
<dbReference type="InterPro" id="IPR014710">
    <property type="entry name" value="RmlC-like_jellyroll"/>
</dbReference>
<dbReference type="CDD" id="cd02226">
    <property type="entry name" value="cupin_YdbB-like"/>
    <property type="match status" value="1"/>
</dbReference>
<dbReference type="AlphaFoldDB" id="A0A1I0CZM4"/>
<dbReference type="Proteomes" id="UP000198612">
    <property type="component" value="Unassembled WGS sequence"/>
</dbReference>
<accession>A0A1I0CZM4</accession>
<evidence type="ECO:0000313" key="2">
    <source>
        <dbReference type="EMBL" id="SDG14224.1"/>
    </source>
</evidence>
<evidence type="ECO:0000313" key="4">
    <source>
        <dbReference type="Proteomes" id="UP000198612"/>
    </source>
</evidence>
<keyword evidence="5" id="KW-1185">Reference proteome</keyword>
<dbReference type="PANTHER" id="PTHR36114">
    <property type="entry name" value="16.7 KDA PROTEIN IN WHIE LOCUS"/>
    <property type="match status" value="1"/>
</dbReference>
<dbReference type="RefSeq" id="WP_089720934.1">
    <property type="nucleotide sequence ID" value="NZ_FNBJ01000051.1"/>
</dbReference>
<dbReference type="GO" id="GO:0016853">
    <property type="term" value="F:isomerase activity"/>
    <property type="evidence" value="ECO:0007669"/>
    <property type="project" value="UniProtKB-KW"/>
</dbReference>